<evidence type="ECO:0000256" key="8">
    <source>
        <dbReference type="ARBA" id="ARBA00050809"/>
    </source>
</evidence>
<keyword evidence="5" id="KW-0326">Glycosidase</keyword>
<dbReference type="PROSITE" id="PS00653">
    <property type="entry name" value="GLYCOSYL_HYDROL_F1_2"/>
    <property type="match status" value="1"/>
</dbReference>
<evidence type="ECO:0000256" key="14">
    <source>
        <dbReference type="ARBA" id="ARBA00079026"/>
    </source>
</evidence>
<evidence type="ECO:0000256" key="4">
    <source>
        <dbReference type="ARBA" id="ARBA00022801"/>
    </source>
</evidence>
<comment type="catalytic activity">
    <reaction evidence="8">
        <text>beta-D-galactosyl-(1&lt;-&gt;1')-N-octadecanoylsphing-4-enine + H2O = N-octadecanoylsphing-4-enine + D-galactose</text>
        <dbReference type="Rhea" id="RHEA:59292"/>
        <dbReference type="ChEBI" id="CHEBI:4139"/>
        <dbReference type="ChEBI" id="CHEBI:15377"/>
        <dbReference type="ChEBI" id="CHEBI:72961"/>
        <dbReference type="ChEBI" id="CHEBI:84720"/>
    </reaction>
    <physiologicalReaction direction="left-to-right" evidence="8">
        <dbReference type="Rhea" id="RHEA:59293"/>
    </physiologicalReaction>
</comment>
<dbReference type="EMBL" id="JAACXV010000077">
    <property type="protein sequence ID" value="KAF7284528.1"/>
    <property type="molecule type" value="Genomic_DNA"/>
</dbReference>
<comment type="caution">
    <text evidence="18">The sequence shown here is derived from an EMBL/GenBank/DDBJ whole genome shotgun (WGS) entry which is preliminary data.</text>
</comment>
<feature type="signal peptide" evidence="17">
    <location>
        <begin position="1"/>
        <end position="19"/>
    </location>
</feature>
<dbReference type="InterPro" id="IPR033132">
    <property type="entry name" value="GH_1_N_CS"/>
</dbReference>
<evidence type="ECO:0000313" key="19">
    <source>
        <dbReference type="Proteomes" id="UP000625711"/>
    </source>
</evidence>
<organism evidence="18 19">
    <name type="scientific">Rhynchophorus ferrugineus</name>
    <name type="common">Red palm weevil</name>
    <name type="synonym">Curculio ferrugineus</name>
    <dbReference type="NCBI Taxonomy" id="354439"/>
    <lineage>
        <taxon>Eukaryota</taxon>
        <taxon>Metazoa</taxon>
        <taxon>Ecdysozoa</taxon>
        <taxon>Arthropoda</taxon>
        <taxon>Hexapoda</taxon>
        <taxon>Insecta</taxon>
        <taxon>Pterygota</taxon>
        <taxon>Neoptera</taxon>
        <taxon>Endopterygota</taxon>
        <taxon>Coleoptera</taxon>
        <taxon>Polyphaga</taxon>
        <taxon>Cucujiformia</taxon>
        <taxon>Curculionidae</taxon>
        <taxon>Dryophthorinae</taxon>
        <taxon>Rhynchophorus</taxon>
    </lineage>
</organism>
<evidence type="ECO:0000313" key="18">
    <source>
        <dbReference type="EMBL" id="KAF7284528.1"/>
    </source>
</evidence>
<dbReference type="EC" id="3.2.1.21" evidence="3"/>
<protein>
    <recommendedName>
        <fullName evidence="13">Cytosolic beta-glucosidase</fullName>
        <ecNumber evidence="3">3.2.1.21</ecNumber>
        <ecNumber evidence="2">3.2.1.46</ecNumber>
    </recommendedName>
    <alternativeName>
        <fullName evidence="14">Cytosolic galactosylceramidase</fullName>
    </alternativeName>
    <alternativeName>
        <fullName evidence="16">Cytosolic glucosylceramidase</fullName>
    </alternativeName>
    <alternativeName>
        <fullName evidence="15">Cytosolic glycosylceramidase</fullName>
    </alternativeName>
</protein>
<dbReference type="PRINTS" id="PR00131">
    <property type="entry name" value="GLHYDRLASE1"/>
</dbReference>
<dbReference type="InterPro" id="IPR001360">
    <property type="entry name" value="Glyco_hydro_1"/>
</dbReference>
<dbReference type="Proteomes" id="UP000625711">
    <property type="component" value="Unassembled WGS sequence"/>
</dbReference>
<sequence>MGALKVLVFFGVIVGCLSAKQFPENFLFGAAGASYQIEGGWDADGKGLSMWDVFAHTPGKIKNNDTGDVACDSYNKYKEDVAILKQLGLKVYRFSISWPRILPKGIPTEINQAGVDYYRNLIKELKDAGIEPLVTLYHWDLPQHLAELGGWLNPRIADYFGDYARICFELFGDQVKYWLPLNEPGTTCVHGYETGDLAPGLPLSGEGIYQCAYVHVLAHAKAWHIYNDEFRSKQGGKVGFNNVCFWFYPKSNNSEDIEAQTRAMEFGCGLYANPIYNGDWPQVVIDRVAYRSKKEGYSFSRLPTFTEEEKQYINGTSDYYGLNMYTSYLVEALADESFDSPSLEQDLAYNSTADPSWAHSASEWLNLDPPGIRNVLNYVNEKYNPGEIVVTENGWSDNGELDDQGRVTYLKGYLSNVLDAIVEDSINVIAYTTWSLMDNFEWNQGYTQKFGIVQVDFDSPNRTRTLKSSAEWYKRVAAAKEIVD</sequence>
<dbReference type="AlphaFoldDB" id="A0A834IV87"/>
<comment type="catalytic activity">
    <reaction evidence="10">
        <text>beta-D-glucosyl-(1&lt;-&gt;1)-N-octadecanoylsphing-4-enine + H2O = N-octadecanoylsphing-4-enine + D-glucose</text>
        <dbReference type="Rhea" id="RHEA:59284"/>
        <dbReference type="ChEBI" id="CHEBI:4167"/>
        <dbReference type="ChEBI" id="CHEBI:15377"/>
        <dbReference type="ChEBI" id="CHEBI:72961"/>
        <dbReference type="ChEBI" id="CHEBI:84719"/>
    </reaction>
    <physiologicalReaction direction="left-to-right" evidence="10">
        <dbReference type="Rhea" id="RHEA:59285"/>
    </physiologicalReaction>
</comment>
<proteinExistence type="inferred from homology"/>
<feature type="chain" id="PRO_5032471408" description="Cytosolic beta-glucosidase" evidence="17">
    <location>
        <begin position="20"/>
        <end position="484"/>
    </location>
</feature>
<evidence type="ECO:0000256" key="7">
    <source>
        <dbReference type="ARBA" id="ARBA00048813"/>
    </source>
</evidence>
<dbReference type="SUPFAM" id="SSF51445">
    <property type="entry name" value="(Trans)glycosidases"/>
    <property type="match status" value="1"/>
</dbReference>
<reference evidence="18" key="1">
    <citation type="submission" date="2020-08" db="EMBL/GenBank/DDBJ databases">
        <title>Genome sequencing and assembly of the red palm weevil Rhynchophorus ferrugineus.</title>
        <authorList>
            <person name="Dias G.B."/>
            <person name="Bergman C.M."/>
            <person name="Manee M."/>
        </authorList>
    </citation>
    <scope>NUCLEOTIDE SEQUENCE</scope>
    <source>
        <strain evidence="18">AA-2017</strain>
        <tissue evidence="18">Whole larva</tissue>
    </source>
</reference>
<comment type="catalytic activity">
    <reaction evidence="9">
        <text>a beta-D-xylosyl-(1&lt;-&gt;1')-N-acylsphing-4-enine + cholesterol = cholesteryl 3-beta-D-xyloside + an N-acylsphing-4-enine</text>
        <dbReference type="Rhea" id="RHEA:70239"/>
        <dbReference type="ChEBI" id="CHEBI:16113"/>
        <dbReference type="ChEBI" id="CHEBI:52639"/>
        <dbReference type="ChEBI" id="CHEBI:189067"/>
        <dbReference type="ChEBI" id="CHEBI:189068"/>
    </reaction>
    <physiologicalReaction direction="left-to-right" evidence="9">
        <dbReference type="Rhea" id="RHEA:70240"/>
    </physiologicalReaction>
    <physiologicalReaction direction="right-to-left" evidence="9">
        <dbReference type="Rhea" id="RHEA:70241"/>
    </physiologicalReaction>
</comment>
<evidence type="ECO:0000256" key="12">
    <source>
        <dbReference type="ARBA" id="ARBA00060858"/>
    </source>
</evidence>
<evidence type="ECO:0000256" key="17">
    <source>
        <dbReference type="SAM" id="SignalP"/>
    </source>
</evidence>
<comment type="catalytic activity">
    <reaction evidence="6">
        <text>a beta-D-galactosyl-(1&lt;-&gt;1')-N-acylsphing-4-enine + H2O = an N-acylsphing-4-enine + D-galactose</text>
        <dbReference type="Rhea" id="RHEA:14297"/>
        <dbReference type="ChEBI" id="CHEBI:4139"/>
        <dbReference type="ChEBI" id="CHEBI:15377"/>
        <dbReference type="ChEBI" id="CHEBI:18390"/>
        <dbReference type="ChEBI" id="CHEBI:52639"/>
        <dbReference type="EC" id="3.2.1.46"/>
    </reaction>
    <physiologicalReaction direction="left-to-right" evidence="6">
        <dbReference type="Rhea" id="RHEA:14298"/>
    </physiologicalReaction>
</comment>
<evidence type="ECO:0000256" key="13">
    <source>
        <dbReference type="ARBA" id="ARBA00068094"/>
    </source>
</evidence>
<evidence type="ECO:0000256" key="15">
    <source>
        <dbReference type="ARBA" id="ARBA00081896"/>
    </source>
</evidence>
<name>A0A834IV87_RHYFE</name>
<dbReference type="PROSITE" id="PS51257">
    <property type="entry name" value="PROKAR_LIPOPROTEIN"/>
    <property type="match status" value="1"/>
</dbReference>
<evidence type="ECO:0000256" key="11">
    <source>
        <dbReference type="ARBA" id="ARBA00052085"/>
    </source>
</evidence>
<dbReference type="InterPro" id="IPR017853">
    <property type="entry name" value="GH"/>
</dbReference>
<dbReference type="OrthoDB" id="65569at2759"/>
<dbReference type="FunFam" id="3.20.20.80:FF:000011">
    <property type="entry name" value="Cytosolic beta-glucosidase"/>
    <property type="match status" value="1"/>
</dbReference>
<dbReference type="PANTHER" id="PTHR10353:SF36">
    <property type="entry name" value="LP05116P"/>
    <property type="match status" value="1"/>
</dbReference>
<dbReference type="EC" id="3.2.1.46" evidence="2"/>
<keyword evidence="17" id="KW-0732">Signal</keyword>
<evidence type="ECO:0000256" key="3">
    <source>
        <dbReference type="ARBA" id="ARBA00012744"/>
    </source>
</evidence>
<dbReference type="PANTHER" id="PTHR10353">
    <property type="entry name" value="GLYCOSYL HYDROLASE"/>
    <property type="match status" value="1"/>
</dbReference>
<accession>A0A834IV87</accession>
<dbReference type="Gene3D" id="3.20.20.80">
    <property type="entry name" value="Glycosidases"/>
    <property type="match status" value="1"/>
</dbReference>
<evidence type="ECO:0000256" key="9">
    <source>
        <dbReference type="ARBA" id="ARBA00051414"/>
    </source>
</evidence>
<keyword evidence="19" id="KW-1185">Reference proteome</keyword>
<evidence type="ECO:0000256" key="6">
    <source>
        <dbReference type="ARBA" id="ARBA00033698"/>
    </source>
</evidence>
<keyword evidence="4" id="KW-0378">Hydrolase</keyword>
<evidence type="ECO:0000256" key="10">
    <source>
        <dbReference type="ARBA" id="ARBA00051666"/>
    </source>
</evidence>
<comment type="catalytic activity">
    <reaction evidence="11">
        <text>beta-D-glucosyl-(1&lt;-&gt;1)-sphing-4-enine + H2O = sphing-4-enine + D-glucose</text>
        <dbReference type="Rhea" id="RHEA:59288"/>
        <dbReference type="ChEBI" id="CHEBI:4167"/>
        <dbReference type="ChEBI" id="CHEBI:15377"/>
        <dbReference type="ChEBI" id="CHEBI:57756"/>
        <dbReference type="ChEBI" id="CHEBI:83992"/>
    </reaction>
    <physiologicalReaction direction="left-to-right" evidence="11">
        <dbReference type="Rhea" id="RHEA:59289"/>
    </physiologicalReaction>
</comment>
<evidence type="ECO:0000256" key="1">
    <source>
        <dbReference type="ARBA" id="ARBA00000448"/>
    </source>
</evidence>
<dbReference type="GO" id="GO:0008422">
    <property type="term" value="F:beta-glucosidase activity"/>
    <property type="evidence" value="ECO:0007669"/>
    <property type="project" value="UniProtKB-EC"/>
</dbReference>
<dbReference type="GO" id="GO:0004336">
    <property type="term" value="F:galactosylceramidase activity"/>
    <property type="evidence" value="ECO:0007669"/>
    <property type="project" value="UniProtKB-EC"/>
</dbReference>
<evidence type="ECO:0000256" key="16">
    <source>
        <dbReference type="ARBA" id="ARBA00083229"/>
    </source>
</evidence>
<gene>
    <name evidence="18" type="ORF">GWI33_022114</name>
</gene>
<dbReference type="Pfam" id="PF00232">
    <property type="entry name" value="Glyco_hydro_1"/>
    <property type="match status" value="1"/>
</dbReference>
<evidence type="ECO:0000256" key="2">
    <source>
        <dbReference type="ARBA" id="ARBA00012657"/>
    </source>
</evidence>
<comment type="similarity">
    <text evidence="12">Belongs to the glycosyl hydrolase 1 family. Klotho subfamily.</text>
</comment>
<evidence type="ECO:0000256" key="5">
    <source>
        <dbReference type="ARBA" id="ARBA00023295"/>
    </source>
</evidence>
<comment type="catalytic activity">
    <reaction evidence="7">
        <text>beta-D-galactosyl-(1&lt;-&gt;1)-sphing-4-enine + H2O = sphing-4-enine + D-galactose</text>
        <dbReference type="Rhea" id="RHEA:43908"/>
        <dbReference type="ChEBI" id="CHEBI:4139"/>
        <dbReference type="ChEBI" id="CHEBI:15377"/>
        <dbReference type="ChEBI" id="CHEBI:57756"/>
        <dbReference type="ChEBI" id="CHEBI:57934"/>
    </reaction>
    <physiologicalReaction direction="left-to-right" evidence="7">
        <dbReference type="Rhea" id="RHEA:43909"/>
    </physiologicalReaction>
</comment>
<comment type="catalytic activity">
    <reaction evidence="1">
        <text>Hydrolysis of terminal, non-reducing beta-D-glucosyl residues with release of beta-D-glucose.</text>
        <dbReference type="EC" id="3.2.1.21"/>
    </reaction>
</comment>
<dbReference type="GO" id="GO:0016052">
    <property type="term" value="P:carbohydrate catabolic process"/>
    <property type="evidence" value="ECO:0007669"/>
    <property type="project" value="UniProtKB-ARBA"/>
</dbReference>